<feature type="binding site" description="axial binding residue" evidence="10">
    <location>
        <position position="85"/>
    </location>
    <ligand>
        <name>heme b</name>
        <dbReference type="ChEBI" id="CHEBI:60344"/>
        <label>bD</label>
    </ligand>
    <ligandPart>
        <name>Fe</name>
        <dbReference type="ChEBI" id="CHEBI:18248"/>
    </ligandPart>
</feature>
<feature type="transmembrane region" description="Helical" evidence="11">
    <location>
        <begin position="20"/>
        <end position="46"/>
    </location>
</feature>
<dbReference type="InterPro" id="IPR034804">
    <property type="entry name" value="SQR/QFR_C/D"/>
</dbReference>
<dbReference type="PIRSF" id="PIRSF000177">
    <property type="entry name" value="Fumar_rd_cyt_b"/>
    <property type="match status" value="1"/>
</dbReference>
<comment type="cofactor">
    <cofactor evidence="1">
        <name>heme</name>
        <dbReference type="ChEBI" id="CHEBI:30413"/>
    </cofactor>
</comment>
<dbReference type="GO" id="GO:0046872">
    <property type="term" value="F:metal ion binding"/>
    <property type="evidence" value="ECO:0007669"/>
    <property type="project" value="UniProtKB-KW"/>
</dbReference>
<keyword evidence="7 11" id="KW-1133">Transmembrane helix</keyword>
<evidence type="ECO:0000256" key="10">
    <source>
        <dbReference type="PIRSR" id="PIRSR000177-1"/>
    </source>
</evidence>
<dbReference type="InterPro" id="IPR000701">
    <property type="entry name" value="SuccDH_FuR_B_TM-su"/>
</dbReference>
<evidence type="ECO:0000256" key="6">
    <source>
        <dbReference type="ARBA" id="ARBA00022723"/>
    </source>
</evidence>
<protein>
    <submittedName>
        <fullName evidence="12">Fumarate reductase subunit C</fullName>
    </submittedName>
</protein>
<evidence type="ECO:0000256" key="4">
    <source>
        <dbReference type="ARBA" id="ARBA00022617"/>
    </source>
</evidence>
<keyword evidence="13" id="KW-1185">Reference proteome</keyword>
<dbReference type="Gene3D" id="1.20.1300.10">
    <property type="entry name" value="Fumarate reductase/succinate dehydrogenase, transmembrane subunit"/>
    <property type="match status" value="1"/>
</dbReference>
<comment type="subcellular location">
    <subcellularLocation>
        <location evidence="3">Membrane</location>
    </subcellularLocation>
</comment>
<dbReference type="SUPFAM" id="SSF81343">
    <property type="entry name" value="Fumarate reductase respiratory complex transmembrane subunits"/>
    <property type="match status" value="1"/>
</dbReference>
<dbReference type="AlphaFoldDB" id="A0A4R3IG95"/>
<evidence type="ECO:0000313" key="13">
    <source>
        <dbReference type="Proteomes" id="UP000295793"/>
    </source>
</evidence>
<keyword evidence="8 10" id="KW-0408">Iron</keyword>
<feature type="transmembrane region" description="Helical" evidence="11">
    <location>
        <begin position="160"/>
        <end position="183"/>
    </location>
</feature>
<evidence type="ECO:0000256" key="8">
    <source>
        <dbReference type="ARBA" id="ARBA00023004"/>
    </source>
</evidence>
<organism evidence="12 13">
    <name type="scientific">Reinekea marinisedimentorum</name>
    <dbReference type="NCBI Taxonomy" id="230495"/>
    <lineage>
        <taxon>Bacteria</taxon>
        <taxon>Pseudomonadati</taxon>
        <taxon>Pseudomonadota</taxon>
        <taxon>Gammaproteobacteria</taxon>
        <taxon>Oceanospirillales</taxon>
        <taxon>Saccharospirillaceae</taxon>
        <taxon>Reinekea</taxon>
    </lineage>
</organism>
<evidence type="ECO:0000256" key="11">
    <source>
        <dbReference type="SAM" id="Phobius"/>
    </source>
</evidence>
<dbReference type="GO" id="GO:0016020">
    <property type="term" value="C:membrane"/>
    <property type="evidence" value="ECO:0007669"/>
    <property type="project" value="UniProtKB-SubCell"/>
</dbReference>
<dbReference type="Pfam" id="PF01127">
    <property type="entry name" value="Sdh_cyt"/>
    <property type="match status" value="1"/>
</dbReference>
<evidence type="ECO:0000256" key="9">
    <source>
        <dbReference type="ARBA" id="ARBA00023136"/>
    </source>
</evidence>
<feature type="binding site" description="axial binding residue" evidence="10">
    <location>
        <position position="36"/>
    </location>
    <ligand>
        <name>heme b</name>
        <dbReference type="ChEBI" id="CHEBI:60344"/>
        <label>bD</label>
    </ligand>
    <ligandPart>
        <name>Fe</name>
        <dbReference type="ChEBI" id="CHEBI:18248"/>
    </ligandPart>
</feature>
<keyword evidence="6 10" id="KW-0479">Metal-binding</keyword>
<proteinExistence type="predicted"/>
<sequence length="246" mass="28352">MIIGTVDLGRPTRLSAWMDIVQGVTGLFLVVFMWAHMFLVSSILLGKDAMYFVTRLFEGELFFGRAFPQLVSMLAFFILTVLFVHAFLALRRFPTSANQYRSLHRLIQGLKHKDTTLWYAQVLTGFILFFLASVHLYQLISHPGDIGPYATSDRIYSERMWPLYLIMLFVVELHAGAGIYRLVMKWGIFLDSNPKTMRTRLRKIKWLITVFFIVLGLLTLGAYMKIGHAHQDAVSQRYHPAIEQSL</sequence>
<evidence type="ECO:0000256" key="5">
    <source>
        <dbReference type="ARBA" id="ARBA00022692"/>
    </source>
</evidence>
<dbReference type="GO" id="GO:0006099">
    <property type="term" value="P:tricarboxylic acid cycle"/>
    <property type="evidence" value="ECO:0007669"/>
    <property type="project" value="InterPro"/>
</dbReference>
<evidence type="ECO:0000256" key="2">
    <source>
        <dbReference type="ARBA" id="ARBA00004050"/>
    </source>
</evidence>
<keyword evidence="4 10" id="KW-0349">Heme</keyword>
<evidence type="ECO:0000256" key="7">
    <source>
        <dbReference type="ARBA" id="ARBA00022989"/>
    </source>
</evidence>
<feature type="binding site" description="axial binding residue" evidence="10">
    <location>
        <position position="135"/>
    </location>
    <ligand>
        <name>heme b</name>
        <dbReference type="ChEBI" id="CHEBI:60344"/>
        <label>bD</label>
    </ligand>
    <ligandPart>
        <name>Fe</name>
        <dbReference type="ChEBI" id="CHEBI:18248"/>
    </ligandPart>
</feature>
<keyword evidence="5 11" id="KW-0812">Transmembrane</keyword>
<dbReference type="InterPro" id="IPR004224">
    <property type="entry name" value="Fum_red_B_TM"/>
</dbReference>
<dbReference type="RefSeq" id="WP_132699295.1">
    <property type="nucleotide sequence ID" value="NZ_SLZR01000001.1"/>
</dbReference>
<feature type="transmembrane region" description="Helical" evidence="11">
    <location>
        <begin position="117"/>
        <end position="140"/>
    </location>
</feature>
<evidence type="ECO:0000313" key="12">
    <source>
        <dbReference type="EMBL" id="TCS44032.1"/>
    </source>
</evidence>
<feature type="transmembrane region" description="Helical" evidence="11">
    <location>
        <begin position="204"/>
        <end position="224"/>
    </location>
</feature>
<keyword evidence="9 11" id="KW-0472">Membrane</keyword>
<feature type="binding site" description="axial binding residue" evidence="10">
    <location>
        <position position="174"/>
    </location>
    <ligand>
        <name>heme b</name>
        <dbReference type="ChEBI" id="CHEBI:60344"/>
        <label>bD</label>
    </ligand>
    <ligandPart>
        <name>Fe</name>
        <dbReference type="ChEBI" id="CHEBI:18248"/>
    </ligandPart>
</feature>
<name>A0A4R3IG95_9GAMM</name>
<dbReference type="CDD" id="cd00581">
    <property type="entry name" value="QFR_TypeB_TM"/>
    <property type="match status" value="1"/>
</dbReference>
<evidence type="ECO:0000256" key="1">
    <source>
        <dbReference type="ARBA" id="ARBA00001971"/>
    </source>
</evidence>
<accession>A0A4R3IG95</accession>
<reference evidence="12 13" key="1">
    <citation type="submission" date="2019-03" db="EMBL/GenBank/DDBJ databases">
        <title>Genomic Encyclopedia of Archaeal and Bacterial Type Strains, Phase II (KMG-II): from individual species to whole genera.</title>
        <authorList>
            <person name="Goeker M."/>
        </authorList>
    </citation>
    <scope>NUCLEOTIDE SEQUENCE [LARGE SCALE GENOMIC DNA]</scope>
    <source>
        <strain evidence="12 13">DSM 15388</strain>
    </source>
</reference>
<evidence type="ECO:0000256" key="3">
    <source>
        <dbReference type="ARBA" id="ARBA00004370"/>
    </source>
</evidence>
<dbReference type="Proteomes" id="UP000295793">
    <property type="component" value="Unassembled WGS sequence"/>
</dbReference>
<dbReference type="EMBL" id="SLZR01000001">
    <property type="protein sequence ID" value="TCS44032.1"/>
    <property type="molecule type" value="Genomic_DNA"/>
</dbReference>
<dbReference type="NCBIfam" id="NF010072">
    <property type="entry name" value="PRK13553.1"/>
    <property type="match status" value="1"/>
</dbReference>
<comment type="caution">
    <text evidence="12">The sequence shown here is derived from an EMBL/GenBank/DDBJ whole genome shotgun (WGS) entry which is preliminary data.</text>
</comment>
<comment type="function">
    <text evidence="2">Membrane-anchoring subunit of succinate dehydrogenase (SDH).</text>
</comment>
<feature type="transmembrane region" description="Helical" evidence="11">
    <location>
        <begin position="66"/>
        <end position="90"/>
    </location>
</feature>
<dbReference type="OrthoDB" id="9153108at2"/>
<gene>
    <name evidence="12" type="ORF">BCF53_101375</name>
</gene>